<protein>
    <recommendedName>
        <fullName evidence="4">FNIP repeat-containing protein</fullName>
    </recommendedName>
</protein>
<evidence type="ECO:0008006" key="4">
    <source>
        <dbReference type="Google" id="ProtNLM"/>
    </source>
</evidence>
<dbReference type="Pfam" id="PF05725">
    <property type="entry name" value="FNIP"/>
    <property type="match status" value="5"/>
</dbReference>
<dbReference type="EMBL" id="JAVFKY010000002">
    <property type="protein sequence ID" value="KAK5580822.1"/>
    <property type="molecule type" value="Genomic_DNA"/>
</dbReference>
<name>A0AAN7YY80_9MYCE</name>
<dbReference type="Proteomes" id="UP001344447">
    <property type="component" value="Unassembled WGS sequence"/>
</dbReference>
<dbReference type="InterPro" id="IPR008615">
    <property type="entry name" value="FNIP"/>
</dbReference>
<comment type="caution">
    <text evidence="2">The sequence shown here is derived from an EMBL/GenBank/DDBJ whole genome shotgun (WGS) entry which is preliminary data.</text>
</comment>
<proteinExistence type="predicted"/>
<keyword evidence="1" id="KW-0677">Repeat</keyword>
<gene>
    <name evidence="2" type="ORF">RB653_000846</name>
</gene>
<dbReference type="InterPro" id="IPR051251">
    <property type="entry name" value="STK_FNIP-Repeat"/>
</dbReference>
<evidence type="ECO:0000256" key="1">
    <source>
        <dbReference type="ARBA" id="ARBA00022737"/>
    </source>
</evidence>
<evidence type="ECO:0000313" key="3">
    <source>
        <dbReference type="Proteomes" id="UP001344447"/>
    </source>
</evidence>
<dbReference type="PANTHER" id="PTHR32134">
    <property type="entry name" value="FNIP REPEAT-CONTAINING PROTEIN"/>
    <property type="match status" value="1"/>
</dbReference>
<dbReference type="AlphaFoldDB" id="A0AAN7YY80"/>
<dbReference type="PANTHER" id="PTHR32134:SF169">
    <property type="entry name" value="FNIP REPEAT-CONTAINING PROTEIN-RELATED"/>
    <property type="match status" value="1"/>
</dbReference>
<sequence>MVIFYHIRLLNFYEIKENHSFTIKQLKSFKFKDHLSILRLKTEDTAINNPIVDNGFISGELSKLIPVSVKNLVLEINNQLVVGDIKEGLISLKLGKKYDQKLTPGLLPMDGSLIEFNSGRAFRNGDLELLPGSIPSSITSLTFGYSFNSVINENILPKGLLKLKLKGFNKLIIRNSLPTSLLDLELGRNYNRAISAYGTLPSSLTSLTLGQRFVHVIYTGTLPPTLKKLIIQSINYNQRFEKRSLPDALEHLEFHKNGFFNQPIGDKYLPPNLKTLILPRQWSNNLEPILPQQIPIGVTNLQFHSNECSLFLRNDSIPLSVLNLRVNGILSNHISYSKGCEKILKGSFIPPSVTQLETGTIVNLSHCINLKNFILDESFNQRSLTKDSIPLSVINFKLPALWDRKLSVGILPNSIKVLDLGSFNHEIEENVLPQNLESLTMNSWDQPSINKNIFPQSLTFLSIKSFNQRLTPSTLPKKLEILILYKYNVLLIPNCFPNSIKLIKLGPIFEKKNILYPFNNNINIRFGKNDLNLPIYPKNENLLRCSV</sequence>
<accession>A0AAN7YY80</accession>
<organism evidence="2 3">
    <name type="scientific">Dictyostelium firmibasis</name>
    <dbReference type="NCBI Taxonomy" id="79012"/>
    <lineage>
        <taxon>Eukaryota</taxon>
        <taxon>Amoebozoa</taxon>
        <taxon>Evosea</taxon>
        <taxon>Eumycetozoa</taxon>
        <taxon>Dictyostelia</taxon>
        <taxon>Dictyosteliales</taxon>
        <taxon>Dictyosteliaceae</taxon>
        <taxon>Dictyostelium</taxon>
    </lineage>
</organism>
<reference evidence="2 3" key="1">
    <citation type="submission" date="2023-11" db="EMBL/GenBank/DDBJ databases">
        <title>Dfirmibasis_genome.</title>
        <authorList>
            <person name="Edelbroek B."/>
            <person name="Kjellin J."/>
            <person name="Jerlstrom-Hultqvist J."/>
            <person name="Soderbom F."/>
        </authorList>
    </citation>
    <scope>NUCLEOTIDE SEQUENCE [LARGE SCALE GENOMIC DNA]</scope>
    <source>
        <strain evidence="2 3">TNS-C-14</strain>
    </source>
</reference>
<keyword evidence="3" id="KW-1185">Reference proteome</keyword>
<evidence type="ECO:0000313" key="2">
    <source>
        <dbReference type="EMBL" id="KAK5580822.1"/>
    </source>
</evidence>